<proteinExistence type="predicted"/>
<dbReference type="InterPro" id="IPR011711">
    <property type="entry name" value="GntR_C"/>
</dbReference>
<keyword evidence="6" id="KW-1185">Reference proteome</keyword>
<dbReference type="EMBL" id="JBHSYM010000006">
    <property type="protein sequence ID" value="MFC7010844.1"/>
    <property type="molecule type" value="Genomic_DNA"/>
</dbReference>
<dbReference type="SMART" id="SM00345">
    <property type="entry name" value="HTH_GNTR"/>
    <property type="match status" value="1"/>
</dbReference>
<accession>A0ABW2DSS7</accession>
<dbReference type="RefSeq" id="WP_189880098.1">
    <property type="nucleotide sequence ID" value="NZ_BMWA01000038.1"/>
</dbReference>
<dbReference type="InterPro" id="IPR036388">
    <property type="entry name" value="WH-like_DNA-bd_sf"/>
</dbReference>
<evidence type="ECO:0000256" key="3">
    <source>
        <dbReference type="ARBA" id="ARBA00023163"/>
    </source>
</evidence>
<dbReference type="InterPro" id="IPR036390">
    <property type="entry name" value="WH_DNA-bd_sf"/>
</dbReference>
<keyword evidence="2" id="KW-0238">DNA-binding</keyword>
<dbReference type="Gene3D" id="1.20.120.530">
    <property type="entry name" value="GntR ligand-binding domain-like"/>
    <property type="match status" value="1"/>
</dbReference>
<dbReference type="Proteomes" id="UP001596409">
    <property type="component" value="Unassembled WGS sequence"/>
</dbReference>
<reference evidence="6" key="1">
    <citation type="journal article" date="2019" name="Int. J. Syst. Evol. Microbiol.">
        <title>The Global Catalogue of Microorganisms (GCM) 10K type strain sequencing project: providing services to taxonomists for standard genome sequencing and annotation.</title>
        <authorList>
            <consortium name="The Broad Institute Genomics Platform"/>
            <consortium name="The Broad Institute Genome Sequencing Center for Infectious Disease"/>
            <person name="Wu L."/>
            <person name="Ma J."/>
        </authorList>
    </citation>
    <scope>NUCLEOTIDE SEQUENCE [LARGE SCALE GENOMIC DNA]</scope>
    <source>
        <strain evidence="6">JCM 4855</strain>
    </source>
</reference>
<evidence type="ECO:0000313" key="6">
    <source>
        <dbReference type="Proteomes" id="UP001596409"/>
    </source>
</evidence>
<protein>
    <submittedName>
        <fullName evidence="5">GntR family transcriptional regulator</fullName>
    </submittedName>
</protein>
<comment type="caution">
    <text evidence="5">The sequence shown here is derived from an EMBL/GenBank/DDBJ whole genome shotgun (WGS) entry which is preliminary data.</text>
</comment>
<sequence>MATNDVVTTPDRAPGRQPLPAEVASHVRELIFSGKVRPGEFLRIEPITEALGVSSTPVREGLLALRGEGLVRLVPRKGFVVATFTRQDVRDLFWAQAQLSARLAVRAARKITPEQITRLEALLDGYQEAVEAGAEERVSSWGHAFHREINLAADSRRLALLLGSVVKHLPNRFYAAIDGQVAATCTEHPLLLDALRRHQAARAGSLMEHHILAGADRLIGVLEERGLWLGQET</sequence>
<gene>
    <name evidence="5" type="ORF">ACFQMH_03815</name>
</gene>
<dbReference type="InterPro" id="IPR008920">
    <property type="entry name" value="TF_FadR/GntR_C"/>
</dbReference>
<evidence type="ECO:0000313" key="5">
    <source>
        <dbReference type="EMBL" id="MFC7010844.1"/>
    </source>
</evidence>
<dbReference type="SUPFAM" id="SSF48008">
    <property type="entry name" value="GntR ligand-binding domain-like"/>
    <property type="match status" value="1"/>
</dbReference>
<dbReference type="SMART" id="SM00895">
    <property type="entry name" value="FCD"/>
    <property type="match status" value="1"/>
</dbReference>
<dbReference type="Pfam" id="PF00392">
    <property type="entry name" value="GntR"/>
    <property type="match status" value="1"/>
</dbReference>
<feature type="domain" description="HTH gntR-type" evidence="4">
    <location>
        <begin position="17"/>
        <end position="84"/>
    </location>
</feature>
<dbReference type="Gene3D" id="1.10.10.10">
    <property type="entry name" value="Winged helix-like DNA-binding domain superfamily/Winged helix DNA-binding domain"/>
    <property type="match status" value="1"/>
</dbReference>
<evidence type="ECO:0000256" key="2">
    <source>
        <dbReference type="ARBA" id="ARBA00023125"/>
    </source>
</evidence>
<dbReference type="SUPFAM" id="SSF46785">
    <property type="entry name" value="Winged helix' DNA-binding domain"/>
    <property type="match status" value="1"/>
</dbReference>
<dbReference type="Pfam" id="PF07729">
    <property type="entry name" value="FCD"/>
    <property type="match status" value="1"/>
</dbReference>
<evidence type="ECO:0000256" key="1">
    <source>
        <dbReference type="ARBA" id="ARBA00023015"/>
    </source>
</evidence>
<dbReference type="InterPro" id="IPR000524">
    <property type="entry name" value="Tscrpt_reg_HTH_GntR"/>
</dbReference>
<dbReference type="PANTHER" id="PTHR43537">
    <property type="entry name" value="TRANSCRIPTIONAL REGULATOR, GNTR FAMILY"/>
    <property type="match status" value="1"/>
</dbReference>
<dbReference type="PANTHER" id="PTHR43537:SF24">
    <property type="entry name" value="GLUCONATE OPERON TRANSCRIPTIONAL REPRESSOR"/>
    <property type="match status" value="1"/>
</dbReference>
<evidence type="ECO:0000259" key="4">
    <source>
        <dbReference type="PROSITE" id="PS50949"/>
    </source>
</evidence>
<dbReference type="PROSITE" id="PS50949">
    <property type="entry name" value="HTH_GNTR"/>
    <property type="match status" value="1"/>
</dbReference>
<organism evidence="5 6">
    <name type="scientific">Streptomyces viridiviolaceus</name>
    <dbReference type="NCBI Taxonomy" id="68282"/>
    <lineage>
        <taxon>Bacteria</taxon>
        <taxon>Bacillati</taxon>
        <taxon>Actinomycetota</taxon>
        <taxon>Actinomycetes</taxon>
        <taxon>Kitasatosporales</taxon>
        <taxon>Streptomycetaceae</taxon>
        <taxon>Streptomyces</taxon>
    </lineage>
</organism>
<keyword evidence="1" id="KW-0805">Transcription regulation</keyword>
<name>A0ABW2DSS7_9ACTN</name>
<keyword evidence="3" id="KW-0804">Transcription</keyword>